<dbReference type="InterPro" id="IPR010998">
    <property type="entry name" value="Integrase_recombinase_N"/>
</dbReference>
<gene>
    <name evidence="6" type="primary">intS</name>
    <name evidence="6" type="ORF">VSP9026_03875</name>
</gene>
<dbReference type="RefSeq" id="WP_074374574.1">
    <property type="nucleotide sequence ID" value="NZ_AP024907.1"/>
</dbReference>
<dbReference type="SUPFAM" id="SSF56349">
    <property type="entry name" value="DNA breaking-rejoining enzymes"/>
    <property type="match status" value="1"/>
</dbReference>
<evidence type="ECO:0000313" key="6">
    <source>
        <dbReference type="EMBL" id="SIO96115.1"/>
    </source>
</evidence>
<dbReference type="Pfam" id="PF00589">
    <property type="entry name" value="Phage_integrase"/>
    <property type="match status" value="1"/>
</dbReference>
<name>A0A1N6M9H6_9VIBR</name>
<dbReference type="GO" id="GO:0015074">
    <property type="term" value="P:DNA integration"/>
    <property type="evidence" value="ECO:0007669"/>
    <property type="project" value="UniProtKB-KW"/>
</dbReference>
<dbReference type="Gene3D" id="1.10.150.130">
    <property type="match status" value="1"/>
</dbReference>
<sequence length="400" mass="46139">MAITDAWLRANSGKPYNGKPEITYRDGLGVRISPKGKISWIYRVNFFGKPLKMTLGGYPELKIRDALRIRDDKADLVAQGIDPRSGLNLKTKTKPITIDEAITYWIENHAMDNVIQWQAHQKMFKTDISPYIGAYPVRQLELIDFMPVFKKARERVSAQHAAGLMSKLKSVLSYAVRHGLIKFNPIAELRKTDVGEGTKARKTRQGKEGVIALWKAIDTVPTHQSNRNLLKLMMIFACRGNELRLSTKSEFDLEKRIWTVPVEHNKNRKKDPSPIVRAIPDLATEIIAEQMKLWPDFKVMFPSVRFGRDQVMHRSNVVKIGTKLADTIQALGYPRTANHDMRRNARNIWEERKVPYKVSEVMLGHKVHTGIDAHYLDYKYPDEQREAYEMWCQIITEEIE</sequence>
<comment type="similarity">
    <text evidence="1">Belongs to the 'phage' integrase family.</text>
</comment>
<dbReference type="Gene3D" id="1.10.443.10">
    <property type="entry name" value="Intergrase catalytic core"/>
    <property type="match status" value="1"/>
</dbReference>
<dbReference type="Gene3D" id="3.30.160.390">
    <property type="entry name" value="Integrase, DNA-binding domain"/>
    <property type="match status" value="1"/>
</dbReference>
<dbReference type="InterPro" id="IPR053876">
    <property type="entry name" value="Phage_int_M"/>
</dbReference>
<dbReference type="InterPro" id="IPR025166">
    <property type="entry name" value="Integrase_DNA_bind_dom"/>
</dbReference>
<evidence type="ECO:0000256" key="2">
    <source>
        <dbReference type="ARBA" id="ARBA00022908"/>
    </source>
</evidence>
<reference evidence="6 7" key="1">
    <citation type="submission" date="2016-12" db="EMBL/GenBank/DDBJ databases">
        <authorList>
            <person name="Song W.-J."/>
            <person name="Kurnit D.M."/>
        </authorList>
    </citation>
    <scope>NUCLEOTIDE SEQUENCE [LARGE SCALE GENOMIC DNA]</scope>
    <source>
        <strain evidence="6 7">CECT 9026</strain>
    </source>
</reference>
<dbReference type="GO" id="GO:0003677">
    <property type="term" value="F:DNA binding"/>
    <property type="evidence" value="ECO:0007669"/>
    <property type="project" value="UniProtKB-KW"/>
</dbReference>
<dbReference type="Pfam" id="PF13356">
    <property type="entry name" value="Arm-DNA-bind_3"/>
    <property type="match status" value="1"/>
</dbReference>
<accession>A0A1N6M9H6</accession>
<dbReference type="CDD" id="cd00801">
    <property type="entry name" value="INT_P4_C"/>
    <property type="match status" value="1"/>
</dbReference>
<dbReference type="InterPro" id="IPR011010">
    <property type="entry name" value="DNA_brk_join_enz"/>
</dbReference>
<dbReference type="EMBL" id="FSSB01000025">
    <property type="protein sequence ID" value="SIO96115.1"/>
    <property type="molecule type" value="Genomic_DNA"/>
</dbReference>
<organism evidence="6 7">
    <name type="scientific">Vibrio spartinae</name>
    <dbReference type="NCBI Taxonomy" id="1918945"/>
    <lineage>
        <taxon>Bacteria</taxon>
        <taxon>Pseudomonadati</taxon>
        <taxon>Pseudomonadota</taxon>
        <taxon>Gammaproteobacteria</taxon>
        <taxon>Vibrionales</taxon>
        <taxon>Vibrionaceae</taxon>
        <taxon>Vibrio</taxon>
    </lineage>
</organism>
<dbReference type="Proteomes" id="UP000184774">
    <property type="component" value="Unassembled WGS sequence"/>
</dbReference>
<evidence type="ECO:0000313" key="7">
    <source>
        <dbReference type="Proteomes" id="UP000184774"/>
    </source>
</evidence>
<dbReference type="AlphaFoldDB" id="A0A1N6M9H6"/>
<feature type="domain" description="Tyr recombinase" evidence="5">
    <location>
        <begin position="200"/>
        <end position="389"/>
    </location>
</feature>
<dbReference type="InterPro" id="IPR002104">
    <property type="entry name" value="Integrase_catalytic"/>
</dbReference>
<proteinExistence type="inferred from homology"/>
<dbReference type="Pfam" id="PF22022">
    <property type="entry name" value="Phage_int_M"/>
    <property type="match status" value="1"/>
</dbReference>
<evidence type="ECO:0000259" key="5">
    <source>
        <dbReference type="PROSITE" id="PS51898"/>
    </source>
</evidence>
<protein>
    <submittedName>
        <fullName evidence="6">Putative prophage CPS-53 integrase</fullName>
    </submittedName>
</protein>
<keyword evidence="2" id="KW-0229">DNA integration</keyword>
<dbReference type="InterPro" id="IPR038488">
    <property type="entry name" value="Integrase_DNA-bd_sf"/>
</dbReference>
<keyword evidence="3" id="KW-0238">DNA-binding</keyword>
<evidence type="ECO:0000256" key="4">
    <source>
        <dbReference type="ARBA" id="ARBA00023172"/>
    </source>
</evidence>
<dbReference type="PANTHER" id="PTHR30629:SF2">
    <property type="entry name" value="PROPHAGE INTEGRASE INTS-RELATED"/>
    <property type="match status" value="1"/>
</dbReference>
<dbReference type="PANTHER" id="PTHR30629">
    <property type="entry name" value="PROPHAGE INTEGRASE"/>
    <property type="match status" value="1"/>
</dbReference>
<dbReference type="InterPro" id="IPR050808">
    <property type="entry name" value="Phage_Integrase"/>
</dbReference>
<evidence type="ECO:0000256" key="1">
    <source>
        <dbReference type="ARBA" id="ARBA00008857"/>
    </source>
</evidence>
<dbReference type="GO" id="GO:0006310">
    <property type="term" value="P:DNA recombination"/>
    <property type="evidence" value="ECO:0007669"/>
    <property type="project" value="UniProtKB-KW"/>
</dbReference>
<keyword evidence="4" id="KW-0233">DNA recombination</keyword>
<evidence type="ECO:0000256" key="3">
    <source>
        <dbReference type="ARBA" id="ARBA00023125"/>
    </source>
</evidence>
<dbReference type="PROSITE" id="PS51898">
    <property type="entry name" value="TYR_RECOMBINASE"/>
    <property type="match status" value="1"/>
</dbReference>
<dbReference type="InterPro" id="IPR013762">
    <property type="entry name" value="Integrase-like_cat_sf"/>
</dbReference>
<dbReference type="OrthoDB" id="9795573at2"/>